<sequence>MNRVLKFVACVALGVLAVFLFGWVTMSLWNWLIPVLFAGPVITFWQAMGLLLLSKILFSGLGGGGKRGCHRHSAETYAWKEKFYNKFSSMSPEERAALKQKMKDKWCRWEEGASAKDSTGSNG</sequence>
<keyword evidence="1" id="KW-0812">Transmembrane</keyword>
<evidence type="ECO:0000313" key="3">
    <source>
        <dbReference type="Proteomes" id="UP000613030"/>
    </source>
</evidence>
<dbReference type="Proteomes" id="UP000613030">
    <property type="component" value="Unassembled WGS sequence"/>
</dbReference>
<protein>
    <recommendedName>
        <fullName evidence="4">DUF4834 domain-containing protein</fullName>
    </recommendedName>
</protein>
<accession>A0ABS1KPF5</accession>
<feature type="transmembrane region" description="Helical" evidence="1">
    <location>
        <begin position="7"/>
        <end position="25"/>
    </location>
</feature>
<proteinExistence type="predicted"/>
<feature type="transmembrane region" description="Helical" evidence="1">
    <location>
        <begin position="31"/>
        <end position="53"/>
    </location>
</feature>
<keyword evidence="1" id="KW-1133">Transmembrane helix</keyword>
<keyword evidence="1" id="KW-0472">Membrane</keyword>
<gene>
    <name evidence="2" type="ORF">JI741_08790</name>
</gene>
<evidence type="ECO:0000256" key="1">
    <source>
        <dbReference type="SAM" id="Phobius"/>
    </source>
</evidence>
<dbReference type="RefSeq" id="WP_202008668.1">
    <property type="nucleotide sequence ID" value="NZ_JAERRB010000002.1"/>
</dbReference>
<name>A0ABS1KPF5_9BACT</name>
<evidence type="ECO:0008006" key="4">
    <source>
        <dbReference type="Google" id="ProtNLM"/>
    </source>
</evidence>
<keyword evidence="3" id="KW-1185">Reference proteome</keyword>
<reference evidence="2 3" key="1">
    <citation type="submission" date="2021-01" db="EMBL/GenBank/DDBJ databases">
        <title>Chryseolinea sp. Jin1 Genome sequencing and assembly.</title>
        <authorList>
            <person name="Kim I."/>
        </authorList>
    </citation>
    <scope>NUCLEOTIDE SEQUENCE [LARGE SCALE GENOMIC DNA]</scope>
    <source>
        <strain evidence="2 3">Jin1</strain>
    </source>
</reference>
<dbReference type="EMBL" id="JAERRB010000002">
    <property type="protein sequence ID" value="MBL0741315.1"/>
    <property type="molecule type" value="Genomic_DNA"/>
</dbReference>
<organism evidence="2 3">
    <name type="scientific">Chryseolinea lacunae</name>
    <dbReference type="NCBI Taxonomy" id="2801331"/>
    <lineage>
        <taxon>Bacteria</taxon>
        <taxon>Pseudomonadati</taxon>
        <taxon>Bacteroidota</taxon>
        <taxon>Cytophagia</taxon>
        <taxon>Cytophagales</taxon>
        <taxon>Fulvivirgaceae</taxon>
        <taxon>Chryseolinea</taxon>
    </lineage>
</organism>
<comment type="caution">
    <text evidence="2">The sequence shown here is derived from an EMBL/GenBank/DDBJ whole genome shotgun (WGS) entry which is preliminary data.</text>
</comment>
<evidence type="ECO:0000313" key="2">
    <source>
        <dbReference type="EMBL" id="MBL0741315.1"/>
    </source>
</evidence>